<dbReference type="Proteomes" id="UP001199816">
    <property type="component" value="Unassembled WGS sequence"/>
</dbReference>
<evidence type="ECO:0000313" key="2">
    <source>
        <dbReference type="Proteomes" id="UP001199816"/>
    </source>
</evidence>
<organism evidence="1 2">
    <name type="scientific">Niabella pedocola</name>
    <dbReference type="NCBI Taxonomy" id="1752077"/>
    <lineage>
        <taxon>Bacteria</taxon>
        <taxon>Pseudomonadati</taxon>
        <taxon>Bacteroidota</taxon>
        <taxon>Chitinophagia</taxon>
        <taxon>Chitinophagales</taxon>
        <taxon>Chitinophagaceae</taxon>
        <taxon>Niabella</taxon>
    </lineage>
</organism>
<keyword evidence="2" id="KW-1185">Reference proteome</keyword>
<name>A0ABS8PSU8_9BACT</name>
<dbReference type="RefSeq" id="WP_231004232.1">
    <property type="nucleotide sequence ID" value="NZ_JAJNEC010000005.1"/>
</dbReference>
<accession>A0ABS8PSU8</accession>
<dbReference type="EMBL" id="JAJNEC010000005">
    <property type="protein sequence ID" value="MCD2422961.1"/>
    <property type="molecule type" value="Genomic_DNA"/>
</dbReference>
<proteinExistence type="predicted"/>
<evidence type="ECO:0000313" key="1">
    <source>
        <dbReference type="EMBL" id="MCD2422961.1"/>
    </source>
</evidence>
<protein>
    <submittedName>
        <fullName evidence="1">Uncharacterized protein</fullName>
    </submittedName>
</protein>
<sequence length="78" mass="9168">MQEKTQQLKTLQIGRYCLQWHHSGRCYTLALLTQKATGSNMLKRKIRIYRLLVTPGGRIRLERHQRTQTLQKIAGYGQ</sequence>
<gene>
    <name evidence="1" type="ORF">LQ567_09325</name>
</gene>
<comment type="caution">
    <text evidence="1">The sequence shown here is derived from an EMBL/GenBank/DDBJ whole genome shotgun (WGS) entry which is preliminary data.</text>
</comment>
<reference evidence="1 2" key="1">
    <citation type="submission" date="2021-11" db="EMBL/GenBank/DDBJ databases">
        <title>Genomic of Niabella pedocola.</title>
        <authorList>
            <person name="Wu T."/>
        </authorList>
    </citation>
    <scope>NUCLEOTIDE SEQUENCE [LARGE SCALE GENOMIC DNA]</scope>
    <source>
        <strain evidence="1 2">JCM 31011</strain>
    </source>
</reference>